<comment type="catalytic activity">
    <reaction evidence="1">
        <text>ATP + protein L-histidine = ADP + protein N-phospho-L-histidine.</text>
        <dbReference type="EC" id="2.7.13.3"/>
    </reaction>
</comment>
<proteinExistence type="predicted"/>
<keyword evidence="8" id="KW-0175">Coiled coil</keyword>
<dbReference type="PANTHER" id="PTHR42878">
    <property type="entry name" value="TWO-COMPONENT HISTIDINE KINASE"/>
    <property type="match status" value="1"/>
</dbReference>
<keyword evidence="7 9" id="KW-0472">Membrane</keyword>
<evidence type="ECO:0000256" key="3">
    <source>
        <dbReference type="ARBA" id="ARBA00022553"/>
    </source>
</evidence>
<feature type="domain" description="PAS" evidence="11">
    <location>
        <begin position="573"/>
        <end position="643"/>
    </location>
</feature>
<feature type="transmembrane region" description="Helical" evidence="9">
    <location>
        <begin position="152"/>
        <end position="174"/>
    </location>
</feature>
<feature type="transmembrane region" description="Helical" evidence="9">
    <location>
        <begin position="221"/>
        <end position="239"/>
    </location>
</feature>
<feature type="transmembrane region" description="Helical" evidence="9">
    <location>
        <begin position="251"/>
        <end position="270"/>
    </location>
</feature>
<evidence type="ECO:0000256" key="6">
    <source>
        <dbReference type="ARBA" id="ARBA00023012"/>
    </source>
</evidence>
<organism evidence="13 14">
    <name type="scientific">Okeanomitos corallinicola TIOX110</name>
    <dbReference type="NCBI Taxonomy" id="3133117"/>
    <lineage>
        <taxon>Bacteria</taxon>
        <taxon>Bacillati</taxon>
        <taxon>Cyanobacteriota</taxon>
        <taxon>Cyanophyceae</taxon>
        <taxon>Nostocales</taxon>
        <taxon>Aphanizomenonaceae</taxon>
        <taxon>Okeanomitos</taxon>
    </lineage>
</organism>
<evidence type="ECO:0000256" key="9">
    <source>
        <dbReference type="SAM" id="Phobius"/>
    </source>
</evidence>
<evidence type="ECO:0000256" key="5">
    <source>
        <dbReference type="ARBA" id="ARBA00022777"/>
    </source>
</evidence>
<feature type="domain" description="PAS" evidence="11">
    <location>
        <begin position="445"/>
        <end position="518"/>
    </location>
</feature>
<dbReference type="Pfam" id="PF00512">
    <property type="entry name" value="HisKA"/>
    <property type="match status" value="1"/>
</dbReference>
<dbReference type="PROSITE" id="PS50112">
    <property type="entry name" value="PAS"/>
    <property type="match status" value="2"/>
</dbReference>
<dbReference type="EMBL" id="CP150886">
    <property type="protein sequence ID" value="WZB89017.1"/>
    <property type="molecule type" value="Genomic_DNA"/>
</dbReference>
<dbReference type="InterPro" id="IPR005467">
    <property type="entry name" value="His_kinase_dom"/>
</dbReference>
<dbReference type="Proteomes" id="UP001483337">
    <property type="component" value="Chromosome"/>
</dbReference>
<keyword evidence="14" id="KW-1185">Reference proteome</keyword>
<keyword evidence="4" id="KW-0808">Transferase</keyword>
<dbReference type="Gene3D" id="1.10.287.130">
    <property type="match status" value="1"/>
</dbReference>
<dbReference type="InterPro" id="IPR013655">
    <property type="entry name" value="PAS_fold_3"/>
</dbReference>
<dbReference type="Pfam" id="PF02518">
    <property type="entry name" value="HATPase_c"/>
    <property type="match status" value="1"/>
</dbReference>
<evidence type="ECO:0000259" key="11">
    <source>
        <dbReference type="PROSITE" id="PS50112"/>
    </source>
</evidence>
<feature type="transmembrane region" description="Helical" evidence="9">
    <location>
        <begin position="9"/>
        <end position="31"/>
    </location>
</feature>
<dbReference type="Pfam" id="PF08447">
    <property type="entry name" value="PAS_3"/>
    <property type="match status" value="3"/>
</dbReference>
<dbReference type="CDD" id="cd00130">
    <property type="entry name" value="PAS"/>
    <property type="match status" value="1"/>
</dbReference>
<dbReference type="InterPro" id="IPR003661">
    <property type="entry name" value="HisK_dim/P_dom"/>
</dbReference>
<dbReference type="SUPFAM" id="SSF55785">
    <property type="entry name" value="PYP-like sensor domain (PAS domain)"/>
    <property type="match status" value="3"/>
</dbReference>
<dbReference type="Gene3D" id="3.30.565.10">
    <property type="entry name" value="Histidine kinase-like ATPase, C-terminal domain"/>
    <property type="match status" value="1"/>
</dbReference>
<dbReference type="Gene3D" id="3.30.450.20">
    <property type="entry name" value="PAS domain"/>
    <property type="match status" value="3"/>
</dbReference>
<dbReference type="InterPro" id="IPR050351">
    <property type="entry name" value="BphY/WalK/GraS-like"/>
</dbReference>
<dbReference type="InterPro" id="IPR003594">
    <property type="entry name" value="HATPase_dom"/>
</dbReference>
<keyword evidence="5" id="KW-0418">Kinase</keyword>
<dbReference type="NCBIfam" id="TIGR00229">
    <property type="entry name" value="sensory_box"/>
    <property type="match status" value="2"/>
</dbReference>
<keyword evidence="9" id="KW-1133">Transmembrane helix</keyword>
<sequence>MVNRISHKLAIATTFIGFIVLLGWIFNIPVMKSILPEFVTMKFNTALGFLLGGISLYLWINNSHKNRINIKLLSKILAFIVLLLGLTTLIQYSFKINLGIDELLIKDSENSVNTSNPGRMAPNTAICFFWLGSSLLLLHYRKFNLAQFLAGASFLIALLGFVGYVFGISDFYYIKPLSAMALHTSVSFLLLSTGILLASCQNGWMQEITSSYMGGIIARNLIPLIVIFPIFNSGLFLFAHQTNILPVEIGFVFLSILNIAVLGVMAWWNARYINNMDKKNQYLQQELQAANENLETKVNERTQQLENVNEALEDSRHQLSNLINTLPGIVFYRSDNDDWSIESISDGYLPILYDCQKESCQPYRDYKFQNLIITDDIPKILLAIDTAIKNNTNYQVEYRILTPSGQEKWLLETGVGTLVNGERKIQGFMTEITSLKKTQAALAESENKFRELAENIDEIFHINSADLSEMLYISPGYEKIWGISRENIYQNPNSWIDSVHQDDYQHLLSACQSLMQGKPLKEEYRIIRPDEDIRWISGRVFPVYDQNWQILRHVGVATDITERKLTEIALKYSEERYRSLVKATTQVIWTTDGTGQFVTPQSSWEAFTGKGFAEHQGWNWTNSIHPDDQERTKKVWLHSLENRCLYENECRILSKAGEYMYFWVRAVPIMNNDDSIREWVGACTEITERKKAELEIRQLNEQLEERVQQRTAELTAANKELEAFSYSVSHDLRAPLRGIDGFSKTLLESYGDKLDDRGKHYLNRVRAGTQRMGELIDDMLQLSRVSRSEMKFTTVNLSAIAQGIAQELSENEPQRQVEWLISQNLRVQGDAHLLRIVLENLLNNAWKFTSKKKQAIIELNSMDSISDNNDYTTYIIRDNGDGFDQAYVHKLFQAFQRLHSGAEFPGTGIGLATVKRIINRHGGDVWAEGVVGESASFYFTLHN</sequence>
<feature type="coiled-coil region" evidence="8">
    <location>
        <begin position="689"/>
        <end position="720"/>
    </location>
</feature>
<evidence type="ECO:0000256" key="8">
    <source>
        <dbReference type="SAM" id="Coils"/>
    </source>
</evidence>
<evidence type="ECO:0000259" key="10">
    <source>
        <dbReference type="PROSITE" id="PS50109"/>
    </source>
</evidence>
<dbReference type="SUPFAM" id="SSF47384">
    <property type="entry name" value="Homodimeric domain of signal transducing histidine kinase"/>
    <property type="match status" value="1"/>
</dbReference>
<feature type="coiled-coil region" evidence="8">
    <location>
        <begin position="273"/>
        <end position="325"/>
    </location>
</feature>
<dbReference type="InterPro" id="IPR035965">
    <property type="entry name" value="PAS-like_dom_sf"/>
</dbReference>
<dbReference type="PROSITE" id="PS50113">
    <property type="entry name" value="PAC"/>
    <property type="match status" value="2"/>
</dbReference>
<dbReference type="SUPFAM" id="SSF55874">
    <property type="entry name" value="ATPase domain of HSP90 chaperone/DNA topoisomerase II/histidine kinase"/>
    <property type="match status" value="1"/>
</dbReference>
<dbReference type="CDD" id="cd00082">
    <property type="entry name" value="HisKA"/>
    <property type="match status" value="1"/>
</dbReference>
<dbReference type="SMART" id="SM00086">
    <property type="entry name" value="PAC"/>
    <property type="match status" value="3"/>
</dbReference>
<dbReference type="EC" id="2.7.13.3" evidence="2"/>
<feature type="domain" description="PAC" evidence="12">
    <location>
        <begin position="646"/>
        <end position="698"/>
    </location>
</feature>
<evidence type="ECO:0000256" key="7">
    <source>
        <dbReference type="ARBA" id="ARBA00023136"/>
    </source>
</evidence>
<evidence type="ECO:0000259" key="12">
    <source>
        <dbReference type="PROSITE" id="PS50113"/>
    </source>
</evidence>
<dbReference type="PANTHER" id="PTHR42878:SF15">
    <property type="entry name" value="BACTERIOPHYTOCHROME"/>
    <property type="match status" value="1"/>
</dbReference>
<keyword evidence="6" id="KW-0902">Two-component regulatory system</keyword>
<dbReference type="InterPro" id="IPR000700">
    <property type="entry name" value="PAS-assoc_C"/>
</dbReference>
<dbReference type="InterPro" id="IPR036890">
    <property type="entry name" value="HATPase_C_sf"/>
</dbReference>
<keyword evidence="9" id="KW-0812">Transmembrane</keyword>
<evidence type="ECO:0000256" key="1">
    <source>
        <dbReference type="ARBA" id="ARBA00000085"/>
    </source>
</evidence>
<protein>
    <recommendedName>
        <fullName evidence="2">histidine kinase</fullName>
        <ecNumber evidence="2">2.7.13.3</ecNumber>
    </recommendedName>
</protein>
<dbReference type="RefSeq" id="WP_353931922.1">
    <property type="nucleotide sequence ID" value="NZ_CP150886.1"/>
</dbReference>
<evidence type="ECO:0000313" key="14">
    <source>
        <dbReference type="Proteomes" id="UP001483337"/>
    </source>
</evidence>
<dbReference type="InterPro" id="IPR004358">
    <property type="entry name" value="Sig_transdc_His_kin-like_C"/>
</dbReference>
<feature type="transmembrane region" description="Helical" evidence="9">
    <location>
        <begin position="43"/>
        <end position="60"/>
    </location>
</feature>
<dbReference type="PROSITE" id="PS50109">
    <property type="entry name" value="HIS_KIN"/>
    <property type="match status" value="1"/>
</dbReference>
<dbReference type="SMART" id="SM00388">
    <property type="entry name" value="HisKA"/>
    <property type="match status" value="1"/>
</dbReference>
<accession>A0ABZ2UVN0</accession>
<dbReference type="InterPro" id="IPR001610">
    <property type="entry name" value="PAC"/>
</dbReference>
<feature type="domain" description="Histidine kinase" evidence="10">
    <location>
        <begin position="727"/>
        <end position="943"/>
    </location>
</feature>
<dbReference type="SMART" id="SM00387">
    <property type="entry name" value="HATPase_c"/>
    <property type="match status" value="1"/>
</dbReference>
<dbReference type="SMART" id="SM00091">
    <property type="entry name" value="PAS"/>
    <property type="match status" value="3"/>
</dbReference>
<dbReference type="InterPro" id="IPR036097">
    <property type="entry name" value="HisK_dim/P_sf"/>
</dbReference>
<name>A0ABZ2UVN0_9CYAN</name>
<evidence type="ECO:0000313" key="13">
    <source>
        <dbReference type="EMBL" id="WZB89017.1"/>
    </source>
</evidence>
<feature type="domain" description="PAC" evidence="12">
    <location>
        <begin position="520"/>
        <end position="572"/>
    </location>
</feature>
<dbReference type="PRINTS" id="PR00344">
    <property type="entry name" value="BCTRLSENSOR"/>
</dbReference>
<dbReference type="InterPro" id="IPR000014">
    <property type="entry name" value="PAS"/>
</dbReference>
<keyword evidence="3" id="KW-0597">Phosphoprotein</keyword>
<feature type="transmembrane region" description="Helical" evidence="9">
    <location>
        <begin position="72"/>
        <end position="94"/>
    </location>
</feature>
<feature type="transmembrane region" description="Helical" evidence="9">
    <location>
        <begin position="180"/>
        <end position="200"/>
    </location>
</feature>
<reference evidence="13 14" key="1">
    <citation type="submission" date="2024-04" db="EMBL/GenBank/DDBJ databases">
        <title>Okeanomitos corallinicola gen. &amp; sp. nov. (Nostocales, Cyanobacteria), a new toxic marine heterocyst-forming cyanobacterium from a coral reef.</title>
        <authorList>
            <person name="Li H."/>
            <person name="Li R."/>
            <person name="Kang J."/>
            <person name="Hii K.S."/>
            <person name="Mohamed H.F."/>
            <person name="Xu X."/>
            <person name="Luo Z."/>
        </authorList>
    </citation>
    <scope>NUCLEOTIDE SEQUENCE [LARGE SCALE GENOMIC DNA]</scope>
    <source>
        <strain evidence="13 14">TIOX110</strain>
    </source>
</reference>
<gene>
    <name evidence="13" type="ORF">WJM97_04880</name>
</gene>
<evidence type="ECO:0000256" key="4">
    <source>
        <dbReference type="ARBA" id="ARBA00022679"/>
    </source>
</evidence>
<evidence type="ECO:0000256" key="2">
    <source>
        <dbReference type="ARBA" id="ARBA00012438"/>
    </source>
</evidence>